<dbReference type="EMBL" id="VAUV01000008">
    <property type="protein sequence ID" value="TLD70386.1"/>
    <property type="molecule type" value="Genomic_DNA"/>
</dbReference>
<sequence length="68" mass="7964">MSTVTVSPKFQVVIPQAIREALHITAGEKMRVLSFQNRIEFIPLRPIKEMRGFLRGMDTHIEREEDRL</sequence>
<proteinExistence type="predicted"/>
<evidence type="ECO:0000313" key="3">
    <source>
        <dbReference type="Proteomes" id="UP000306196"/>
    </source>
</evidence>
<dbReference type="InterPro" id="IPR007159">
    <property type="entry name" value="SpoVT-AbrB_dom"/>
</dbReference>
<dbReference type="SMART" id="SM00966">
    <property type="entry name" value="SpoVT_AbrB"/>
    <property type="match status" value="1"/>
</dbReference>
<dbReference type="AlphaFoldDB" id="A0A5R8KDJ8"/>
<keyword evidence="2" id="KW-0238">DNA-binding</keyword>
<organism evidence="2 3">
    <name type="scientific">Phragmitibacter flavus</name>
    <dbReference type="NCBI Taxonomy" id="2576071"/>
    <lineage>
        <taxon>Bacteria</taxon>
        <taxon>Pseudomonadati</taxon>
        <taxon>Verrucomicrobiota</taxon>
        <taxon>Verrucomicrobiia</taxon>
        <taxon>Verrucomicrobiales</taxon>
        <taxon>Verrucomicrobiaceae</taxon>
        <taxon>Phragmitibacter</taxon>
    </lineage>
</organism>
<feature type="domain" description="SpoVT-AbrB" evidence="1">
    <location>
        <begin position="4"/>
        <end position="49"/>
    </location>
</feature>
<name>A0A5R8KDJ8_9BACT</name>
<evidence type="ECO:0000259" key="1">
    <source>
        <dbReference type="SMART" id="SM00966"/>
    </source>
</evidence>
<dbReference type="NCBIfam" id="TIGR01439">
    <property type="entry name" value="lp_hng_hel_AbrB"/>
    <property type="match status" value="1"/>
</dbReference>
<protein>
    <submittedName>
        <fullName evidence="2">AbrB/MazE/SpoVT family DNA-binding domain-containing protein</fullName>
    </submittedName>
</protein>
<dbReference type="OrthoDB" id="9811597at2"/>
<accession>A0A5R8KDJ8</accession>
<gene>
    <name evidence="2" type="ORF">FEM03_11670</name>
</gene>
<dbReference type="Proteomes" id="UP000306196">
    <property type="component" value="Unassembled WGS sequence"/>
</dbReference>
<comment type="caution">
    <text evidence="2">The sequence shown here is derived from an EMBL/GenBank/DDBJ whole genome shotgun (WGS) entry which is preliminary data.</text>
</comment>
<dbReference type="RefSeq" id="WP_138086442.1">
    <property type="nucleotide sequence ID" value="NZ_VAUV01000008.1"/>
</dbReference>
<dbReference type="GO" id="GO:0003677">
    <property type="term" value="F:DNA binding"/>
    <property type="evidence" value="ECO:0007669"/>
    <property type="project" value="UniProtKB-KW"/>
</dbReference>
<dbReference type="InterPro" id="IPR037914">
    <property type="entry name" value="SpoVT-AbrB_sf"/>
</dbReference>
<reference evidence="2 3" key="1">
    <citation type="submission" date="2019-05" db="EMBL/GenBank/DDBJ databases">
        <title>Verrucobacter flavum gen. nov., sp. nov. a new member of the family Verrucomicrobiaceae.</title>
        <authorList>
            <person name="Szuroczki S."/>
            <person name="Abbaszade G."/>
            <person name="Szabo A."/>
            <person name="Felfoldi T."/>
            <person name="Schumann P."/>
            <person name="Boka K."/>
            <person name="Keki Z."/>
            <person name="Toumi M."/>
            <person name="Toth E."/>
        </authorList>
    </citation>
    <scope>NUCLEOTIDE SEQUENCE [LARGE SCALE GENOMIC DNA]</scope>
    <source>
        <strain evidence="2 3">MG-N-17</strain>
    </source>
</reference>
<keyword evidence="3" id="KW-1185">Reference proteome</keyword>
<dbReference type="SUPFAM" id="SSF89447">
    <property type="entry name" value="AbrB/MazE/MraZ-like"/>
    <property type="match status" value="1"/>
</dbReference>
<dbReference type="Gene3D" id="2.10.260.10">
    <property type="match status" value="1"/>
</dbReference>
<dbReference type="Pfam" id="PF04014">
    <property type="entry name" value="MazE_antitoxin"/>
    <property type="match status" value="1"/>
</dbReference>
<evidence type="ECO:0000313" key="2">
    <source>
        <dbReference type="EMBL" id="TLD70386.1"/>
    </source>
</evidence>